<keyword evidence="2" id="KW-0521">NADP</keyword>
<dbReference type="FunFam" id="3.20.20.100:FF:000010">
    <property type="entry name" value="NADPH-dependent aldo-keto reductase, chloroplastic"/>
    <property type="match status" value="1"/>
</dbReference>
<dbReference type="Gene3D" id="3.20.20.100">
    <property type="entry name" value="NADP-dependent oxidoreductase domain"/>
    <property type="match status" value="3"/>
</dbReference>
<dbReference type="InterPro" id="IPR044498">
    <property type="entry name" value="AKR4C"/>
</dbReference>
<dbReference type="InterPro" id="IPR018170">
    <property type="entry name" value="Aldo/ket_reductase_CS"/>
</dbReference>
<dbReference type="STRING" id="888268.A0A1E5W667"/>
<dbReference type="InterPro" id="IPR036812">
    <property type="entry name" value="NAD(P)_OxRdtase_dom_sf"/>
</dbReference>
<evidence type="ECO:0000256" key="1">
    <source>
        <dbReference type="ARBA" id="ARBA00007905"/>
    </source>
</evidence>
<sequence length="900" mass="100533">EPYEEAPPIYLNIPPETPKGDRRRRIGSEEMARHFVLNTGAEIPSVGLGTWQAKPDAVGDSVYAAVKIGLALQKLFEEGIVKREDLFITSKLWHDHHAPEDVPESLDKSLNDLQLEYLDLYLIHWPFRLKKGTDWSNPENFVPPDIPATWGAMEKLYDSGKARAIGVSNFSTKKLGDLIAVARVPPAVNQVECHPGWQQTKLHSFCQSTGIHLSVSLQHTCIFFYRLSIKGLGWSEATSLLIHEVFTRPMRSSGMGKSRNYTTLEFILRREPQYIRAGHFVYLRLGVDGLVLSPQWGREREREAAMARHFVLNTGAKIPSVGLGTWQSDPGVVGNAVYAAVKAGYRHIDCARVYGNEKEIGLALKKLFEEGVVKREDLFITSKLWNDHHTPEDVPEALNESLNDLQLEYLDLYLIHWPFRVKKGTNTSPENFITPDIPATWGAMEKLYDAGKARAIGVSNFSSKKLGDLLAVARVPPAVDQVECHPGWQQTKLHNFCQSTGVHLTAYSPLGSPGTTWMNGNVLKEPVIISIAEKLGKTPAQVALCWNIQMGHSVLPKSTDEERIKQNLDVYDWSIPDDLLAKFSEIKQDKVTFKIAMFWLGCSEATSLLIHRVFTRPMRISGMVNFRKDTIVDPGLAAAFIRPHRLPPPSLSAAERREAERKHEEGEEMAVYFTLNTGARIPSVGLGTYKAGSGVVGDAIAAAVKIHWPFQIKKGSEISPENFVHFDMPKTWQAMEKLYDSGKARAVGVSNFTTKKLADLLAVARVPPAVDQVECHPGWQQAKLRAFCHSNGVHFSAYAPLGRMKVVANNPVVTSIAEILGKNPAQVALRWGLQQGQSVLPKSANESRLKENIDLFGWSIPDELCAKFSEIEQVKQIRNDSFVHPQSMYKTIEQLWDGEI</sequence>
<keyword evidence="3" id="KW-0007">Acetylation</keyword>
<dbReference type="SUPFAM" id="SSF51430">
    <property type="entry name" value="NAD(P)-linked oxidoreductase"/>
    <property type="match status" value="3"/>
</dbReference>
<accession>A0A1E5W667</accession>
<name>A0A1E5W667_9POAL</name>
<evidence type="ECO:0000256" key="2">
    <source>
        <dbReference type="ARBA" id="ARBA00022857"/>
    </source>
</evidence>
<dbReference type="InterPro" id="IPR020471">
    <property type="entry name" value="AKR"/>
</dbReference>
<dbReference type="OrthoDB" id="416253at2759"/>
<keyword evidence="7" id="KW-1185">Reference proteome</keyword>
<feature type="domain" description="NADP-dependent oxidoreductase" evidence="5">
    <location>
        <begin position="70"/>
        <end position="213"/>
    </location>
</feature>
<feature type="domain" description="NADP-dependent oxidoreductase" evidence="5">
    <location>
        <begin position="704"/>
        <end position="871"/>
    </location>
</feature>
<evidence type="ECO:0000313" key="6">
    <source>
        <dbReference type="EMBL" id="OEL32800.1"/>
    </source>
</evidence>
<dbReference type="AlphaFoldDB" id="A0A1E5W667"/>
<dbReference type="PROSITE" id="PS00798">
    <property type="entry name" value="ALDOKETO_REDUCTASE_1"/>
    <property type="match status" value="1"/>
</dbReference>
<feature type="non-terminal residue" evidence="6">
    <location>
        <position position="1"/>
    </location>
</feature>
<proteinExistence type="inferred from homology"/>
<dbReference type="Proteomes" id="UP000095767">
    <property type="component" value="Unassembled WGS sequence"/>
</dbReference>
<evidence type="ECO:0000256" key="4">
    <source>
        <dbReference type="ARBA" id="ARBA00023002"/>
    </source>
</evidence>
<reference evidence="6 7" key="1">
    <citation type="submission" date="2016-09" db="EMBL/GenBank/DDBJ databases">
        <title>The draft genome of Dichanthelium oligosanthes: A C3 panicoid grass species.</title>
        <authorList>
            <person name="Studer A.J."/>
            <person name="Schnable J.C."/>
            <person name="Brutnell T.P."/>
        </authorList>
    </citation>
    <scope>NUCLEOTIDE SEQUENCE [LARGE SCALE GENOMIC DNA]</scope>
    <source>
        <strain evidence="7">cv. Kellogg 1175</strain>
        <tissue evidence="6">Leaf</tissue>
    </source>
</reference>
<comment type="caution">
    <text evidence="6">The sequence shown here is derived from an EMBL/GenBank/DDBJ whole genome shotgun (WGS) entry which is preliminary data.</text>
</comment>
<dbReference type="InterPro" id="IPR023210">
    <property type="entry name" value="NADP_OxRdtase_dom"/>
</dbReference>
<dbReference type="PROSITE" id="PS00062">
    <property type="entry name" value="ALDOKETO_REDUCTASE_2"/>
    <property type="match status" value="3"/>
</dbReference>
<evidence type="ECO:0000256" key="3">
    <source>
        <dbReference type="ARBA" id="ARBA00022990"/>
    </source>
</evidence>
<organism evidence="6 7">
    <name type="scientific">Dichanthelium oligosanthes</name>
    <dbReference type="NCBI Taxonomy" id="888268"/>
    <lineage>
        <taxon>Eukaryota</taxon>
        <taxon>Viridiplantae</taxon>
        <taxon>Streptophyta</taxon>
        <taxon>Embryophyta</taxon>
        <taxon>Tracheophyta</taxon>
        <taxon>Spermatophyta</taxon>
        <taxon>Magnoliopsida</taxon>
        <taxon>Liliopsida</taxon>
        <taxon>Poales</taxon>
        <taxon>Poaceae</taxon>
        <taxon>PACMAD clade</taxon>
        <taxon>Panicoideae</taxon>
        <taxon>Panicodae</taxon>
        <taxon>Paniceae</taxon>
        <taxon>Dichantheliinae</taxon>
        <taxon>Dichanthelium</taxon>
    </lineage>
</organism>
<dbReference type="PRINTS" id="PR00069">
    <property type="entry name" value="ALDKETRDTASE"/>
</dbReference>
<dbReference type="Pfam" id="PF00248">
    <property type="entry name" value="Aldo_ket_red"/>
    <property type="match status" value="3"/>
</dbReference>
<keyword evidence="4" id="KW-0560">Oxidoreductase</keyword>
<dbReference type="PROSITE" id="PS00063">
    <property type="entry name" value="ALDOKETO_REDUCTASE_3"/>
    <property type="match status" value="2"/>
</dbReference>
<evidence type="ECO:0000313" key="7">
    <source>
        <dbReference type="Proteomes" id="UP000095767"/>
    </source>
</evidence>
<protein>
    <submittedName>
        <fullName evidence="6">Aldo-keto reductase family 4 member C10</fullName>
    </submittedName>
</protein>
<comment type="similarity">
    <text evidence="1">Belongs to the aldo/keto reductase family.</text>
</comment>
<gene>
    <name evidence="6" type="ORF">BAE44_0006181</name>
</gene>
<dbReference type="CDD" id="cd19125">
    <property type="entry name" value="AKR_AKR4C1-15"/>
    <property type="match status" value="1"/>
</dbReference>
<dbReference type="PANTHER" id="PTHR11732">
    <property type="entry name" value="ALDO/KETO REDUCTASE"/>
    <property type="match status" value="1"/>
</dbReference>
<dbReference type="GO" id="GO:0016491">
    <property type="term" value="F:oxidoreductase activity"/>
    <property type="evidence" value="ECO:0007669"/>
    <property type="project" value="UniProtKB-KW"/>
</dbReference>
<dbReference type="FunFam" id="3.20.20.100:FF:000096">
    <property type="entry name" value="Aldo-keto reductase family 4 member C9"/>
    <property type="match status" value="1"/>
</dbReference>
<evidence type="ECO:0000259" key="5">
    <source>
        <dbReference type="Pfam" id="PF00248"/>
    </source>
</evidence>
<dbReference type="EMBL" id="LWDX02020348">
    <property type="protein sequence ID" value="OEL32800.1"/>
    <property type="molecule type" value="Genomic_DNA"/>
</dbReference>
<feature type="domain" description="NADP-dependent oxidoreductase" evidence="5">
    <location>
        <begin position="322"/>
        <end position="586"/>
    </location>
</feature>